<evidence type="ECO:0000313" key="9">
    <source>
        <dbReference type="Proteomes" id="UP000613160"/>
    </source>
</evidence>
<keyword evidence="9" id="KW-1185">Reference proteome</keyword>
<comment type="cofactor">
    <cofactor evidence="1">
        <name>Zn(2+)</name>
        <dbReference type="ChEBI" id="CHEBI:29105"/>
    </cofactor>
</comment>
<reference evidence="8" key="2">
    <citation type="submission" date="2020-09" db="EMBL/GenBank/DDBJ databases">
        <authorList>
            <person name="Sun Q."/>
            <person name="Zhou Y."/>
        </authorList>
    </citation>
    <scope>NUCLEOTIDE SEQUENCE</scope>
    <source>
        <strain evidence="8">CGMCC 1.15493</strain>
    </source>
</reference>
<dbReference type="GO" id="GO:0004222">
    <property type="term" value="F:metalloendopeptidase activity"/>
    <property type="evidence" value="ECO:0007669"/>
    <property type="project" value="InterPro"/>
</dbReference>
<dbReference type="Pfam" id="PF00675">
    <property type="entry name" value="Peptidase_M16"/>
    <property type="match status" value="1"/>
</dbReference>
<feature type="chain" id="PRO_5037954321" evidence="5">
    <location>
        <begin position="26"/>
        <end position="479"/>
    </location>
</feature>
<dbReference type="InterPro" id="IPR050361">
    <property type="entry name" value="MPP/UQCRC_Complex"/>
</dbReference>
<evidence type="ECO:0000256" key="1">
    <source>
        <dbReference type="ARBA" id="ARBA00001947"/>
    </source>
</evidence>
<dbReference type="PANTHER" id="PTHR11851:SF49">
    <property type="entry name" value="MITOCHONDRIAL-PROCESSING PEPTIDASE SUBUNIT ALPHA"/>
    <property type="match status" value="1"/>
</dbReference>
<reference evidence="8" key="1">
    <citation type="journal article" date="2014" name="Int. J. Syst. Evol. Microbiol.">
        <title>Complete genome sequence of Corynebacterium casei LMG S-19264T (=DSM 44701T), isolated from a smear-ripened cheese.</title>
        <authorList>
            <consortium name="US DOE Joint Genome Institute (JGI-PGF)"/>
            <person name="Walter F."/>
            <person name="Albersmeier A."/>
            <person name="Kalinowski J."/>
            <person name="Ruckert C."/>
        </authorList>
    </citation>
    <scope>NUCLEOTIDE SEQUENCE</scope>
    <source>
        <strain evidence="8">CGMCC 1.15493</strain>
    </source>
</reference>
<comment type="caution">
    <text evidence="8">The sequence shown here is derived from an EMBL/GenBank/DDBJ whole genome shotgun (WGS) entry which is preliminary data.</text>
</comment>
<dbReference type="GO" id="GO:0006508">
    <property type="term" value="P:proteolysis"/>
    <property type="evidence" value="ECO:0007669"/>
    <property type="project" value="UniProtKB-KW"/>
</dbReference>
<dbReference type="AlphaFoldDB" id="A0A916XTG1"/>
<feature type="domain" description="Peptidase M16 C-terminal" evidence="7">
    <location>
        <begin position="219"/>
        <end position="404"/>
    </location>
</feature>
<dbReference type="InterPro" id="IPR007863">
    <property type="entry name" value="Peptidase_M16_C"/>
</dbReference>
<evidence type="ECO:0000256" key="2">
    <source>
        <dbReference type="ARBA" id="ARBA00007261"/>
    </source>
</evidence>
<keyword evidence="3" id="KW-0482">Metalloprotease</keyword>
<keyword evidence="3" id="KW-0378">Hydrolase</keyword>
<evidence type="ECO:0000256" key="5">
    <source>
        <dbReference type="SAM" id="SignalP"/>
    </source>
</evidence>
<evidence type="ECO:0000259" key="7">
    <source>
        <dbReference type="Pfam" id="PF05193"/>
    </source>
</evidence>
<dbReference type="Gene3D" id="3.30.830.10">
    <property type="entry name" value="Metalloenzyme, LuxS/M16 peptidase-like"/>
    <property type="match status" value="2"/>
</dbReference>
<feature type="domain" description="Peptidase M16 N-terminal" evidence="6">
    <location>
        <begin position="67"/>
        <end position="211"/>
    </location>
</feature>
<accession>A0A916XTG1</accession>
<name>A0A916XTG1_9HYPH</name>
<dbReference type="Proteomes" id="UP000613160">
    <property type="component" value="Unassembled WGS sequence"/>
</dbReference>
<evidence type="ECO:0000256" key="4">
    <source>
        <dbReference type="RuleBase" id="RU004447"/>
    </source>
</evidence>
<dbReference type="GO" id="GO:0046872">
    <property type="term" value="F:metal ion binding"/>
    <property type="evidence" value="ECO:0007669"/>
    <property type="project" value="InterPro"/>
</dbReference>
<sequence>MHRVSRRAALCALAFSTFLSSAAFAEMATAPAPSAVTAMTSAERLAQAEAKRPKNESFVLENGLQVVVLPDHRAPVVTQMVWYRAGSADEQPGVSGIAHFLEHLMFKGTTTHPAGVYSNAVSDIGGEENAFTSYDYTAYYQQVPSQSLEQMMAFEADRMENLVLSDEAVLPERNVILEERRQRIDNDPGSQLQEAVQATMYQNSHYGIPIIGWRHEMEKLSKDDAIAWYDKFYTPNNATLIVAGDVTTEQVRDLAEKTFGTVKRRAESEDRAALRPTEPEPLAARTVTLTDARVTQPTLQRAYLTPSDTTAEPGEAEALDVLADVLGGGTTSRLYRALVVDQAIAAGVGAYNSGTALKEGQFGVYGTPRGGGDIAAIETAIDAEIAKLLKDGITPEELERAKNRVRKQVVYERDSQTALARRYGAAISTGRTIADVDSYPDRIEKVTVETVAAVARKYLQPKRSVTGYLLPAPPTDTRS</sequence>
<keyword evidence="8" id="KW-0645">Protease</keyword>
<feature type="signal peptide" evidence="5">
    <location>
        <begin position="1"/>
        <end position="25"/>
    </location>
</feature>
<protein>
    <submittedName>
        <fullName evidence="8">Zinc protease y4wA</fullName>
    </submittedName>
</protein>
<evidence type="ECO:0000256" key="3">
    <source>
        <dbReference type="ARBA" id="ARBA00023049"/>
    </source>
</evidence>
<proteinExistence type="inferred from homology"/>
<keyword evidence="5" id="KW-0732">Signal</keyword>
<dbReference type="SUPFAM" id="SSF63411">
    <property type="entry name" value="LuxS/MPP-like metallohydrolase"/>
    <property type="match status" value="2"/>
</dbReference>
<organism evidence="8 9">
    <name type="scientific">Aureimonas glaciei</name>
    <dbReference type="NCBI Taxonomy" id="1776957"/>
    <lineage>
        <taxon>Bacteria</taxon>
        <taxon>Pseudomonadati</taxon>
        <taxon>Pseudomonadota</taxon>
        <taxon>Alphaproteobacteria</taxon>
        <taxon>Hyphomicrobiales</taxon>
        <taxon>Aurantimonadaceae</taxon>
        <taxon>Aureimonas</taxon>
    </lineage>
</organism>
<evidence type="ECO:0000313" key="8">
    <source>
        <dbReference type="EMBL" id="GGD06734.1"/>
    </source>
</evidence>
<gene>
    <name evidence="8" type="ORF">GCM10011335_07130</name>
</gene>
<dbReference type="InterPro" id="IPR011249">
    <property type="entry name" value="Metalloenz_LuxS/M16"/>
</dbReference>
<dbReference type="PROSITE" id="PS00143">
    <property type="entry name" value="INSULINASE"/>
    <property type="match status" value="1"/>
</dbReference>
<dbReference type="PANTHER" id="PTHR11851">
    <property type="entry name" value="METALLOPROTEASE"/>
    <property type="match status" value="1"/>
</dbReference>
<dbReference type="RefSeq" id="WP_188849156.1">
    <property type="nucleotide sequence ID" value="NZ_BMJJ01000001.1"/>
</dbReference>
<dbReference type="Pfam" id="PF05193">
    <property type="entry name" value="Peptidase_M16_C"/>
    <property type="match status" value="1"/>
</dbReference>
<comment type="similarity">
    <text evidence="2 4">Belongs to the peptidase M16 family.</text>
</comment>
<evidence type="ECO:0000259" key="6">
    <source>
        <dbReference type="Pfam" id="PF00675"/>
    </source>
</evidence>
<dbReference type="InterPro" id="IPR001431">
    <property type="entry name" value="Pept_M16_Zn_BS"/>
</dbReference>
<dbReference type="EMBL" id="BMJJ01000001">
    <property type="protein sequence ID" value="GGD06734.1"/>
    <property type="molecule type" value="Genomic_DNA"/>
</dbReference>
<dbReference type="InterPro" id="IPR011765">
    <property type="entry name" value="Pept_M16_N"/>
</dbReference>